<feature type="domain" description="Plastid lipid-associated protein/fibrillin conserved" evidence="4">
    <location>
        <begin position="56"/>
        <end position="153"/>
    </location>
</feature>
<dbReference type="EMBL" id="JBJUIK010000001">
    <property type="protein sequence ID" value="KAL3537655.1"/>
    <property type="molecule type" value="Genomic_DNA"/>
</dbReference>
<comment type="subcellular location">
    <subcellularLocation>
        <location evidence="1">Plastid</location>
    </subcellularLocation>
</comment>
<dbReference type="Proteomes" id="UP001630127">
    <property type="component" value="Unassembled WGS sequence"/>
</dbReference>
<keyword evidence="6" id="KW-1185">Reference proteome</keyword>
<evidence type="ECO:0000313" key="5">
    <source>
        <dbReference type="EMBL" id="KAL3537655.1"/>
    </source>
</evidence>
<keyword evidence="3" id="KW-0809">Transit peptide</keyword>
<organism evidence="5 6">
    <name type="scientific">Cinchona calisaya</name>
    <dbReference type="NCBI Taxonomy" id="153742"/>
    <lineage>
        <taxon>Eukaryota</taxon>
        <taxon>Viridiplantae</taxon>
        <taxon>Streptophyta</taxon>
        <taxon>Embryophyta</taxon>
        <taxon>Tracheophyta</taxon>
        <taxon>Spermatophyta</taxon>
        <taxon>Magnoliopsida</taxon>
        <taxon>eudicotyledons</taxon>
        <taxon>Gunneridae</taxon>
        <taxon>Pentapetalae</taxon>
        <taxon>asterids</taxon>
        <taxon>lamiids</taxon>
        <taxon>Gentianales</taxon>
        <taxon>Rubiaceae</taxon>
        <taxon>Cinchonoideae</taxon>
        <taxon>Cinchoneae</taxon>
        <taxon>Cinchona</taxon>
    </lineage>
</organism>
<dbReference type="Pfam" id="PF04755">
    <property type="entry name" value="PAP_fibrillin"/>
    <property type="match status" value="1"/>
</dbReference>
<keyword evidence="2" id="KW-0934">Plastid</keyword>
<comment type="caution">
    <text evidence="5">The sequence shown here is derived from an EMBL/GenBank/DDBJ whole genome shotgun (WGS) entry which is preliminary data.</text>
</comment>
<feature type="non-terminal residue" evidence="5">
    <location>
        <position position="161"/>
    </location>
</feature>
<evidence type="ECO:0000259" key="4">
    <source>
        <dbReference type="Pfam" id="PF04755"/>
    </source>
</evidence>
<name>A0ABD3B292_9GENT</name>
<dbReference type="InterPro" id="IPR039633">
    <property type="entry name" value="PAP"/>
</dbReference>
<accession>A0ABD3B292</accession>
<evidence type="ECO:0000256" key="3">
    <source>
        <dbReference type="ARBA" id="ARBA00022946"/>
    </source>
</evidence>
<evidence type="ECO:0000256" key="2">
    <source>
        <dbReference type="ARBA" id="ARBA00022640"/>
    </source>
</evidence>
<evidence type="ECO:0000256" key="1">
    <source>
        <dbReference type="ARBA" id="ARBA00004474"/>
    </source>
</evidence>
<reference evidence="5 6" key="1">
    <citation type="submission" date="2024-11" db="EMBL/GenBank/DDBJ databases">
        <title>A near-complete genome assembly of Cinchona calisaya.</title>
        <authorList>
            <person name="Lian D.C."/>
            <person name="Zhao X.W."/>
            <person name="Wei L."/>
        </authorList>
    </citation>
    <scope>NUCLEOTIDE SEQUENCE [LARGE SCALE GENOMIC DNA]</scope>
    <source>
        <tissue evidence="5">Nenye</tissue>
    </source>
</reference>
<proteinExistence type="predicted"/>
<protein>
    <recommendedName>
        <fullName evidence="4">Plastid lipid-associated protein/fibrillin conserved domain-containing protein</fullName>
    </recommendedName>
</protein>
<dbReference type="PANTHER" id="PTHR31906">
    <property type="entry name" value="PLASTID-LIPID-ASSOCIATED PROTEIN 4, CHLOROPLASTIC-RELATED"/>
    <property type="match status" value="1"/>
</dbReference>
<dbReference type="AlphaFoldDB" id="A0ABD3B292"/>
<dbReference type="InterPro" id="IPR006843">
    <property type="entry name" value="PAP/fibrillin_dom"/>
</dbReference>
<dbReference type="GO" id="GO:0009536">
    <property type="term" value="C:plastid"/>
    <property type="evidence" value="ECO:0007669"/>
    <property type="project" value="UniProtKB-SubCell"/>
</dbReference>
<gene>
    <name evidence="5" type="ORF">ACH5RR_001021</name>
</gene>
<evidence type="ECO:0000313" key="6">
    <source>
        <dbReference type="Proteomes" id="UP001630127"/>
    </source>
</evidence>
<sequence length="161" mass="17745">MTLATSLLCSPAGITRVTLTKSLVPAPTALINVNHRKAVCCLATLQDGQSELESRKCELLRVIQDTQRGLVTTVDQRSSIEEALVSVEGFDAGESIDLGELNGTWRLQYTSALDVLILFESATRLPFFQVGQIFQKFECQNESNGGVIRNVVKWSIPYLLE</sequence>